<dbReference type="PANTHER" id="PTHR24161">
    <property type="entry name" value="ANK_REP_REGION DOMAIN-CONTAINING PROTEIN-RELATED"/>
    <property type="match status" value="1"/>
</dbReference>
<evidence type="ECO:0000313" key="2">
    <source>
        <dbReference type="RefSeq" id="XP_029655799.2"/>
    </source>
</evidence>
<reference evidence="2" key="1">
    <citation type="submission" date="2025-08" db="UniProtKB">
        <authorList>
            <consortium name="RefSeq"/>
        </authorList>
    </citation>
    <scope>IDENTIFICATION</scope>
</reference>
<dbReference type="PROSITE" id="PS50225">
    <property type="entry name" value="SOCS"/>
    <property type="match status" value="1"/>
</dbReference>
<keyword evidence="1" id="KW-1185">Reference proteome</keyword>
<proteinExistence type="predicted"/>
<dbReference type="PROSITE" id="PS50088">
    <property type="entry name" value="ANK_REPEAT"/>
    <property type="match status" value="8"/>
</dbReference>
<dbReference type="CDD" id="cd03587">
    <property type="entry name" value="SOCS"/>
    <property type="match status" value="1"/>
</dbReference>
<name>A0A6P7TU41_9MOLL</name>
<dbReference type="InterPro" id="IPR002110">
    <property type="entry name" value="Ankyrin_rpt"/>
</dbReference>
<dbReference type="PRINTS" id="PR01415">
    <property type="entry name" value="ANKYRIN"/>
</dbReference>
<dbReference type="PROSITE" id="PS50297">
    <property type="entry name" value="ANK_REP_REGION"/>
    <property type="match status" value="7"/>
</dbReference>
<dbReference type="SUPFAM" id="SSF48403">
    <property type="entry name" value="Ankyrin repeat"/>
    <property type="match status" value="1"/>
</dbReference>
<evidence type="ECO:0000313" key="1">
    <source>
        <dbReference type="Proteomes" id="UP000515154"/>
    </source>
</evidence>
<dbReference type="PANTHER" id="PTHR24161:SF85">
    <property type="entry name" value="PALMITOYLTRANSFERASE HIP14"/>
    <property type="match status" value="1"/>
</dbReference>
<dbReference type="SMART" id="SM00248">
    <property type="entry name" value="ANK"/>
    <property type="match status" value="12"/>
</dbReference>
<dbReference type="Pfam" id="PF07525">
    <property type="entry name" value="SOCS_box"/>
    <property type="match status" value="1"/>
</dbReference>
<sequence length="527" mass="58726">MAQLNNMLALVNVFYEAISNNDAERVEAILKYCRENHCCYYLDLDKAVCVAARNGATTVVEMIILGSRPLPSLIHTDETGKKAIHHAVLNGSLELVKILTRNGSVLNRCDSEGQTPLLLACNCGFTDIVRFLISEGSHVNLSRNHNDERALHIAAGAGHIEVVRVLLEESRANIEIQTLLLQGGMTPLHKAVRNGHLDVVRYLCEKGANVEARDVDNKRPIHMAIDTDAPQILQVLIDNNVDVNATDKFGSSPLHYAIQIKSLEMVKMLLETERVSLNQPNRRGDYPLHLAVARRSEAITLELVKAGCNIHVVSPNHETPLLQAASIGSYVIVDILLRQGANVNAQSNDRLTALHKIQYARCSREESDRIISRLLEFGAYINCQDSRGFTPLHSTACTCVMGQVVPVSSLRILIGAGAKVSHHSPNRNSPLCWLVWNGCFEAARFLVQAGWNLNQEGWIDLPGKTEEQSRFHEWLKSMRSSPWTLSCLCRQYIRNYLLGIRGDREILSCVKELPIPVRLKGFLTYSD</sequence>
<dbReference type="InterPro" id="IPR036036">
    <property type="entry name" value="SOCS_box-like_dom_sf"/>
</dbReference>
<dbReference type="InterPro" id="IPR001496">
    <property type="entry name" value="SOCS_box"/>
</dbReference>
<dbReference type="SMART" id="SM00969">
    <property type="entry name" value="SOCS_box"/>
    <property type="match status" value="1"/>
</dbReference>
<dbReference type="Pfam" id="PF00023">
    <property type="entry name" value="Ank"/>
    <property type="match status" value="1"/>
</dbReference>
<gene>
    <name evidence="2" type="primary">LOC115229610</name>
</gene>
<protein>
    <submittedName>
        <fullName evidence="2">Alpha-latrocrustotoxin-Lt1a</fullName>
    </submittedName>
</protein>
<dbReference type="InterPro" id="IPR036770">
    <property type="entry name" value="Ankyrin_rpt-contain_sf"/>
</dbReference>
<accession>A0A6P7TU41</accession>
<dbReference type="AlphaFoldDB" id="A0A6P7TU41"/>
<dbReference type="Gene3D" id="1.25.40.20">
    <property type="entry name" value="Ankyrin repeat-containing domain"/>
    <property type="match status" value="3"/>
</dbReference>
<dbReference type="KEGG" id="osn:115229610"/>
<dbReference type="RefSeq" id="XP_029655799.2">
    <property type="nucleotide sequence ID" value="XM_029799939.2"/>
</dbReference>
<dbReference type="GO" id="GO:0035556">
    <property type="term" value="P:intracellular signal transduction"/>
    <property type="evidence" value="ECO:0007669"/>
    <property type="project" value="InterPro"/>
</dbReference>
<organism evidence="1 2">
    <name type="scientific">Octopus sinensis</name>
    <name type="common">East Asian common octopus</name>
    <dbReference type="NCBI Taxonomy" id="2607531"/>
    <lineage>
        <taxon>Eukaryota</taxon>
        <taxon>Metazoa</taxon>
        <taxon>Spiralia</taxon>
        <taxon>Lophotrochozoa</taxon>
        <taxon>Mollusca</taxon>
        <taxon>Cephalopoda</taxon>
        <taxon>Coleoidea</taxon>
        <taxon>Octopodiformes</taxon>
        <taxon>Octopoda</taxon>
        <taxon>Incirrata</taxon>
        <taxon>Octopodidae</taxon>
        <taxon>Octopus</taxon>
    </lineage>
</organism>
<dbReference type="Pfam" id="PF12796">
    <property type="entry name" value="Ank_2"/>
    <property type="match status" value="4"/>
</dbReference>
<dbReference type="Proteomes" id="UP000515154">
    <property type="component" value="Unplaced"/>
</dbReference>
<dbReference type="SUPFAM" id="SSF158235">
    <property type="entry name" value="SOCS box-like"/>
    <property type="match status" value="1"/>
</dbReference>